<dbReference type="EMBL" id="LXJZ01000205">
    <property type="protein sequence ID" value="OAJ54233.1"/>
    <property type="molecule type" value="Genomic_DNA"/>
</dbReference>
<evidence type="ECO:0000256" key="2">
    <source>
        <dbReference type="SAM" id="SignalP"/>
    </source>
</evidence>
<protein>
    <submittedName>
        <fullName evidence="3">Cell wall anchor protein</fullName>
    </submittedName>
</protein>
<dbReference type="Proteomes" id="UP000077961">
    <property type="component" value="Unassembled WGS sequence"/>
</dbReference>
<keyword evidence="2" id="KW-0732">Signal</keyword>
<dbReference type="PROSITE" id="PS51257">
    <property type="entry name" value="PROKAR_LIPOPROTEIN"/>
    <property type="match status" value="1"/>
</dbReference>
<dbReference type="AlphaFoldDB" id="A0A1A9MYF6"/>
<dbReference type="STRING" id="1462993.A6V36_36415"/>
<evidence type="ECO:0000313" key="3">
    <source>
        <dbReference type="EMBL" id="OAJ52901.1"/>
    </source>
</evidence>
<feature type="signal peptide" evidence="2">
    <location>
        <begin position="1"/>
        <end position="26"/>
    </location>
</feature>
<dbReference type="Proteomes" id="UP000078116">
    <property type="component" value="Unassembled WGS sequence"/>
</dbReference>
<evidence type="ECO:0000313" key="4">
    <source>
        <dbReference type="EMBL" id="OAJ54233.1"/>
    </source>
</evidence>
<accession>A0A1A9MYF6</accession>
<keyword evidence="5" id="KW-1185">Reference proteome</keyword>
<feature type="compositionally biased region" description="Low complexity" evidence="1">
    <location>
        <begin position="31"/>
        <end position="63"/>
    </location>
</feature>
<name>A0A1A9MYF6_9BURK</name>
<reference evidence="5 6" key="1">
    <citation type="submission" date="2016-04" db="EMBL/GenBank/DDBJ databases">
        <title>Reclassification of Paraburkholderia panaciterrae (Farh et al. 2015) Dobritsa &amp; Samadpour 2016 as a later homotypic synonym of Paraburkholderia ginsengiterrae (Farh et al. 2015) Dobritsa &amp; Samadpour 2016.</title>
        <authorList>
            <person name="Dobritsa A.P."/>
            <person name="Kutumbaka K."/>
            <person name="Samadpour M."/>
        </authorList>
    </citation>
    <scope>NUCLEOTIDE SEQUENCE [LARGE SCALE GENOMIC DNA]</scope>
    <source>
        <strain evidence="3 6">DCY85</strain>
        <strain evidence="4 5">DCY85-1</strain>
    </source>
</reference>
<evidence type="ECO:0000313" key="6">
    <source>
        <dbReference type="Proteomes" id="UP000078116"/>
    </source>
</evidence>
<proteinExistence type="predicted"/>
<feature type="chain" id="PRO_5008393295" evidence="2">
    <location>
        <begin position="27"/>
        <end position="669"/>
    </location>
</feature>
<dbReference type="EMBL" id="LXKA01000365">
    <property type="protein sequence ID" value="OAJ52901.1"/>
    <property type="molecule type" value="Genomic_DNA"/>
</dbReference>
<evidence type="ECO:0000313" key="5">
    <source>
        <dbReference type="Proteomes" id="UP000077961"/>
    </source>
</evidence>
<gene>
    <name evidence="4" type="ORF">A6V36_36415</name>
    <name evidence="3" type="ORF">A6V37_36145</name>
</gene>
<comment type="caution">
    <text evidence="3">The sequence shown here is derived from an EMBL/GenBank/DDBJ whole genome shotgun (WGS) entry which is preliminary data.</text>
</comment>
<sequence length="669" mass="67375">MKGIRNRGFVKLTVCASLLATLAACGGGSGSSSTTSGSTPATTSGSTPPATSGSTPSATPSAMSGTVAIGNALTNASVTVLDANGKSVSTTSGANGTYSVSITGLTAPFVITATDPSGASSTLYSVAATVPTGTTAPVIANVTPLTTAIAALLTQSGNPLDLTASGSLGSTISQTTVSAAVAKLNTALATILSANGLSANSFDPIGGTFTPNQAGADAVIDSITVRPSNKGTGLQLVSLADPNQAIPLNVGTTAPAALQTPKYPVNYLAPLLTALSQCMAGNTSGCSTAIDANYLNGGMSFAQRHTLIGTGTKLNGAKTLAFLPAGTLANISNPAALVYFLVTDANGTPNFASDIVQLLPNGTWDIIGNQEKYNVYIASFVGQKQFADAADANNGRFESGLTIQIPQVVLDSGVRKPVGSALVQGAGINGGGLYMLNTAQGLGQAGYDLTIPTTALTAPWTGCSTCAQSNSTTDQYKWSWASLSGGTSTFSPNGNPSYTPQPIDVSTVPQYSVYTVTLYDTTGNQIGQPQKVINIAPNVTAAAAATVKWQTLGSDVISNFLTPGGSLAGAQTSLTLDWSVPANSQNTALPNFAIGIGAVTAATTATPAEAYSHGFGVVPTATGTNTYSAKVTASPGVTTEALSLEVQRYVKLGWQADGVYYTNQWVYKN</sequence>
<organism evidence="3 6">
    <name type="scientific">Paraburkholderia ginsengiterrae</name>
    <dbReference type="NCBI Taxonomy" id="1462993"/>
    <lineage>
        <taxon>Bacteria</taxon>
        <taxon>Pseudomonadati</taxon>
        <taxon>Pseudomonadota</taxon>
        <taxon>Betaproteobacteria</taxon>
        <taxon>Burkholderiales</taxon>
        <taxon>Burkholderiaceae</taxon>
        <taxon>Paraburkholderia</taxon>
    </lineage>
</organism>
<feature type="region of interest" description="Disordered" evidence="1">
    <location>
        <begin position="28"/>
        <end position="63"/>
    </location>
</feature>
<evidence type="ECO:0000256" key="1">
    <source>
        <dbReference type="SAM" id="MobiDB-lite"/>
    </source>
</evidence>